<dbReference type="EMBL" id="CGIH01000006">
    <property type="protein sequence ID" value="CFX13331.1"/>
    <property type="molecule type" value="Genomic_DNA"/>
</dbReference>
<accession>A0A0E4GCF1</accession>
<dbReference type="Proteomes" id="UP000045545">
    <property type="component" value="Unassembled WGS sequence"/>
</dbReference>
<evidence type="ECO:0000313" key="2">
    <source>
        <dbReference type="Proteomes" id="UP000045545"/>
    </source>
</evidence>
<organism evidence="1 2">
    <name type="scientific">Syntrophomonas zehnderi OL-4</name>
    <dbReference type="NCBI Taxonomy" id="690567"/>
    <lineage>
        <taxon>Bacteria</taxon>
        <taxon>Bacillati</taxon>
        <taxon>Bacillota</taxon>
        <taxon>Clostridia</taxon>
        <taxon>Eubacteriales</taxon>
        <taxon>Syntrophomonadaceae</taxon>
        <taxon>Syntrophomonas</taxon>
    </lineage>
</organism>
<dbReference type="RefSeq" id="WP_207642031.1">
    <property type="nucleotide sequence ID" value="NZ_CGIH01000006.1"/>
</dbReference>
<evidence type="ECO:0000313" key="1">
    <source>
        <dbReference type="EMBL" id="CFX13331.1"/>
    </source>
</evidence>
<protein>
    <submittedName>
        <fullName evidence="1">Uncharacterized</fullName>
    </submittedName>
</protein>
<keyword evidence="2" id="KW-1185">Reference proteome</keyword>
<dbReference type="AlphaFoldDB" id="A0A0E4GCF1"/>
<reference evidence="1 2" key="1">
    <citation type="submission" date="2015-03" db="EMBL/GenBank/DDBJ databases">
        <authorList>
            <person name="Murphy D."/>
        </authorList>
    </citation>
    <scope>NUCLEOTIDE SEQUENCE [LARGE SCALE GENOMIC DNA]</scope>
    <source>
        <strain evidence="1 2">OL-4</strain>
    </source>
</reference>
<proteinExistence type="predicted"/>
<sequence length="213" mass="23702">MILSMFPLAASANTNQAPITETIPTITKDNVQTIIESAKQGDENAIQAISNLECFNPDKIRQKGTLRVSSKEGSKEYFFDDGSSITMSVGREICPEISTKSDFYYEDYGMHQWKVAGVEVARYYIRHLIRVAGDRRSGRSDSHWDDSDAIPGVYTVTEYGTTLHSGNTYDVCWVLRGAGKFKNVQTSVSSPKYIFEFVDDIAGNSNTLEVISP</sequence>
<name>A0A0E4GCF1_9FIRM</name>
<gene>
    <name evidence="1" type="ORF">556</name>
</gene>